<keyword evidence="2" id="KW-1185">Reference proteome</keyword>
<dbReference type="AlphaFoldDB" id="A0A431TZA7"/>
<dbReference type="OrthoDB" id="68731at2"/>
<dbReference type="InterPro" id="IPR011466">
    <property type="entry name" value="DUF1572"/>
</dbReference>
<comment type="caution">
    <text evidence="1">The sequence shown here is derived from an EMBL/GenBank/DDBJ whole genome shotgun (WGS) entry which is preliminary data.</text>
</comment>
<evidence type="ECO:0000313" key="1">
    <source>
        <dbReference type="EMBL" id="RTQ47784.1"/>
    </source>
</evidence>
<dbReference type="SUPFAM" id="SSF109854">
    <property type="entry name" value="DinB/YfiT-like putative metalloenzymes"/>
    <property type="match status" value="1"/>
</dbReference>
<dbReference type="EMBL" id="RXOF01000011">
    <property type="protein sequence ID" value="RTQ47784.1"/>
    <property type="molecule type" value="Genomic_DNA"/>
</dbReference>
<name>A0A431TZA7_9BACT</name>
<protein>
    <submittedName>
        <fullName evidence="1">DUF1572 domain-containing protein</fullName>
    </submittedName>
</protein>
<gene>
    <name evidence="1" type="ORF">EJV47_17845</name>
</gene>
<reference evidence="1 2" key="1">
    <citation type="submission" date="2018-12" db="EMBL/GenBank/DDBJ databases">
        <title>Hymenobacter gummosus sp. nov., isolated from a spring.</title>
        <authorList>
            <person name="Nie L."/>
        </authorList>
    </citation>
    <scope>NUCLEOTIDE SEQUENCE [LARGE SCALE GENOMIC DNA]</scope>
    <source>
        <strain evidence="1 2">KCTC 52166</strain>
    </source>
</reference>
<evidence type="ECO:0000313" key="2">
    <source>
        <dbReference type="Proteomes" id="UP000282184"/>
    </source>
</evidence>
<proteinExistence type="predicted"/>
<dbReference type="RefSeq" id="WP_126694542.1">
    <property type="nucleotide sequence ID" value="NZ_RXOF01000011.1"/>
</dbReference>
<dbReference type="Proteomes" id="UP000282184">
    <property type="component" value="Unassembled WGS sequence"/>
</dbReference>
<dbReference type="InterPro" id="IPR034660">
    <property type="entry name" value="DinB/YfiT-like"/>
</dbReference>
<dbReference type="Pfam" id="PF07609">
    <property type="entry name" value="DUF1572"/>
    <property type="match status" value="1"/>
</dbReference>
<accession>A0A431TZA7</accession>
<dbReference type="Gene3D" id="1.20.120.450">
    <property type="entry name" value="dinb family like domain"/>
    <property type="match status" value="1"/>
</dbReference>
<organism evidence="1 2">
    <name type="scientific">Hymenobacter gummosus</name>
    <dbReference type="NCBI Taxonomy" id="1776032"/>
    <lineage>
        <taxon>Bacteria</taxon>
        <taxon>Pseudomonadati</taxon>
        <taxon>Bacteroidota</taxon>
        <taxon>Cytophagia</taxon>
        <taxon>Cytophagales</taxon>
        <taxon>Hymenobacteraceae</taxon>
        <taxon>Hymenobacter</taxon>
    </lineage>
</organism>
<sequence length="199" mass="22254">MSSPTPSAALAAELLANLRHSFRSYQQLADTALARLSPEEWLWRPEPESNSAAVIVQHLVGNLRSRFTDFWTADGEKPDRQRDREFEEPATAAGVEALRQQWAAAWPLLWAVFEHLEQYPEDWLRPVTIRQEPHTALAALQRQATHYAYHTGQLVLLAKARRGAGWLSLSIPRGQSEQFNAQMLARHGASANLAPGSGV</sequence>